<dbReference type="SUPFAM" id="SSF53098">
    <property type="entry name" value="Ribonuclease H-like"/>
    <property type="match status" value="1"/>
</dbReference>
<evidence type="ECO:0000256" key="6">
    <source>
        <dbReference type="ARBA" id="ARBA00022722"/>
    </source>
</evidence>
<dbReference type="EMBL" id="LAZR01023852">
    <property type="protein sequence ID" value="KKL77092.1"/>
    <property type="molecule type" value="Genomic_DNA"/>
</dbReference>
<accession>A0A0F9HPP4</accession>
<keyword evidence="5" id="KW-0235">DNA replication</keyword>
<dbReference type="FunFam" id="1.10.150.20:FF:000002">
    <property type="entry name" value="DNA polymerase I"/>
    <property type="match status" value="1"/>
</dbReference>
<dbReference type="Gene3D" id="1.10.150.20">
    <property type="entry name" value="5' to 3' exonuclease, C-terminal subdomain"/>
    <property type="match status" value="1"/>
</dbReference>
<keyword evidence="7" id="KW-0227">DNA damage</keyword>
<dbReference type="SUPFAM" id="SSF56672">
    <property type="entry name" value="DNA/RNA polymerases"/>
    <property type="match status" value="1"/>
</dbReference>
<dbReference type="Pfam" id="PF01612">
    <property type="entry name" value="DNA_pol_A_exo1"/>
    <property type="match status" value="1"/>
</dbReference>
<dbReference type="InterPro" id="IPR012337">
    <property type="entry name" value="RNaseH-like_sf"/>
</dbReference>
<proteinExistence type="inferred from homology"/>
<dbReference type="InterPro" id="IPR018320">
    <property type="entry name" value="DNA_polymerase_1"/>
</dbReference>
<dbReference type="Gene3D" id="3.30.420.10">
    <property type="entry name" value="Ribonuclease H-like superfamily/Ribonuclease H"/>
    <property type="match status" value="1"/>
</dbReference>
<comment type="caution">
    <text evidence="15">The sequence shown here is derived from an EMBL/GenBank/DDBJ whole genome shotgun (WGS) entry which is preliminary data.</text>
</comment>
<organism evidence="15">
    <name type="scientific">marine sediment metagenome</name>
    <dbReference type="NCBI Taxonomy" id="412755"/>
    <lineage>
        <taxon>unclassified sequences</taxon>
        <taxon>metagenomes</taxon>
        <taxon>ecological metagenomes</taxon>
    </lineage>
</organism>
<dbReference type="AlphaFoldDB" id="A0A0F9HPP4"/>
<dbReference type="FunFam" id="1.20.1060.10:FF:000001">
    <property type="entry name" value="DNA polymerase I"/>
    <property type="match status" value="1"/>
</dbReference>
<dbReference type="Gene3D" id="1.20.1060.10">
    <property type="entry name" value="Taq DNA Polymerase, Chain T, domain 4"/>
    <property type="match status" value="1"/>
</dbReference>
<comment type="catalytic activity">
    <reaction evidence="13">
        <text>DNA(n) + a 2'-deoxyribonucleoside 5'-triphosphate = DNA(n+1) + diphosphate</text>
        <dbReference type="Rhea" id="RHEA:22508"/>
        <dbReference type="Rhea" id="RHEA-COMP:17339"/>
        <dbReference type="Rhea" id="RHEA-COMP:17340"/>
        <dbReference type="ChEBI" id="CHEBI:33019"/>
        <dbReference type="ChEBI" id="CHEBI:61560"/>
        <dbReference type="ChEBI" id="CHEBI:173112"/>
        <dbReference type="EC" id="2.7.7.7"/>
    </reaction>
</comment>
<dbReference type="InterPro" id="IPR043502">
    <property type="entry name" value="DNA/RNA_pol_sf"/>
</dbReference>
<evidence type="ECO:0000256" key="2">
    <source>
        <dbReference type="ARBA" id="ARBA00012417"/>
    </source>
</evidence>
<dbReference type="GO" id="GO:0003677">
    <property type="term" value="F:DNA binding"/>
    <property type="evidence" value="ECO:0007669"/>
    <property type="project" value="UniProtKB-KW"/>
</dbReference>
<dbReference type="CDD" id="cd06139">
    <property type="entry name" value="DNA_polA_I_Ecoli_like_exo"/>
    <property type="match status" value="1"/>
</dbReference>
<sequence>FSLSAGKNSALYVPLAHSYLGVPRQIEKRAALDAIAPVLGDERISKAGHNIKFDLLVLEREGVEIKGPLLDTMLASHMLNPERQSHSLEATALEHLGWTKRPFKEVAGSSTGGFDAVELEQAADYAAEDALLAWELKEKLFADLEREGLRELYDTLEMPLIRVLARMEAEGVMVDSAQLGVLGRELEQEMCSVRDRAWLIAGEEFNLNSPKQLGRVLFEKLGLTPGKKKKTGYSTDANVLEALAGEHELPGELLAWRSLSKLKNTYVDVLPRLVNPRTCRVHTSFNQAATATGRLSSSNPNLQNIPIRGEWGTRIRGCFIASEGSLLLSADYSQIELRVLAHLSGDEALKEAFQKDEDIHTRTACALFEVAPKQVDAEMRRAAKTVNFGVIYGMSAFGLAGSLGIGHAEAAHFIEEYFAAHPGVSAYIKHTVEQAKKTGYVSTIMGRRRPVPELNSSNHNTRLLGERLAVNTPVQGSAADIMKAAMLRVHGALMSEGLRSRMILQVHDELLLEVPEEEAEQATALVLKGMQEAVELSIPLRVDHGIGKNWAEAH</sequence>
<evidence type="ECO:0000256" key="4">
    <source>
        <dbReference type="ARBA" id="ARBA00022695"/>
    </source>
</evidence>
<dbReference type="GO" id="GO:0006261">
    <property type="term" value="P:DNA-templated DNA replication"/>
    <property type="evidence" value="ECO:0007669"/>
    <property type="project" value="InterPro"/>
</dbReference>
<dbReference type="PANTHER" id="PTHR10133">
    <property type="entry name" value="DNA POLYMERASE I"/>
    <property type="match status" value="1"/>
</dbReference>
<dbReference type="PRINTS" id="PR00868">
    <property type="entry name" value="DNAPOLI"/>
</dbReference>
<evidence type="ECO:0000256" key="5">
    <source>
        <dbReference type="ARBA" id="ARBA00022705"/>
    </source>
</evidence>
<dbReference type="PROSITE" id="PS00447">
    <property type="entry name" value="DNA_POLYMERASE_A"/>
    <property type="match status" value="1"/>
</dbReference>
<dbReference type="InterPro" id="IPR002562">
    <property type="entry name" value="3'-5'_exonuclease_dom"/>
</dbReference>
<dbReference type="GO" id="GO:0003887">
    <property type="term" value="F:DNA-directed DNA polymerase activity"/>
    <property type="evidence" value="ECO:0007669"/>
    <property type="project" value="UniProtKB-KW"/>
</dbReference>
<dbReference type="Pfam" id="PF00476">
    <property type="entry name" value="DNA_pol_A"/>
    <property type="match status" value="1"/>
</dbReference>
<dbReference type="NCBIfam" id="TIGR00593">
    <property type="entry name" value="pola"/>
    <property type="match status" value="1"/>
</dbReference>
<dbReference type="PANTHER" id="PTHR10133:SF27">
    <property type="entry name" value="DNA POLYMERASE NU"/>
    <property type="match status" value="1"/>
</dbReference>
<evidence type="ECO:0000256" key="3">
    <source>
        <dbReference type="ARBA" id="ARBA00022679"/>
    </source>
</evidence>
<dbReference type="Gene3D" id="3.30.70.370">
    <property type="match status" value="1"/>
</dbReference>
<evidence type="ECO:0000256" key="12">
    <source>
        <dbReference type="ARBA" id="ARBA00023204"/>
    </source>
</evidence>
<evidence type="ECO:0000256" key="8">
    <source>
        <dbReference type="ARBA" id="ARBA00022801"/>
    </source>
</evidence>
<keyword evidence="11" id="KW-0238">DNA-binding</keyword>
<evidence type="ECO:0000256" key="9">
    <source>
        <dbReference type="ARBA" id="ARBA00022839"/>
    </source>
</evidence>
<feature type="domain" description="DNA-directed DNA polymerase family A palm" evidence="14">
    <location>
        <begin position="312"/>
        <end position="518"/>
    </location>
</feature>
<dbReference type="InterPro" id="IPR002298">
    <property type="entry name" value="DNA_polymerase_A"/>
</dbReference>
<name>A0A0F9HPP4_9ZZZZ</name>
<keyword evidence="12" id="KW-0234">DNA repair</keyword>
<evidence type="ECO:0000313" key="15">
    <source>
        <dbReference type="EMBL" id="KKL77092.1"/>
    </source>
</evidence>
<keyword evidence="6" id="KW-0540">Nuclease</keyword>
<gene>
    <name evidence="15" type="ORF">LCGC14_2038340</name>
</gene>
<keyword evidence="10" id="KW-0239">DNA-directed DNA polymerase</keyword>
<evidence type="ECO:0000256" key="1">
    <source>
        <dbReference type="ARBA" id="ARBA00007705"/>
    </source>
</evidence>
<feature type="non-terminal residue" evidence="15">
    <location>
        <position position="1"/>
    </location>
</feature>
<dbReference type="EC" id="2.7.7.7" evidence="2"/>
<protein>
    <recommendedName>
        <fullName evidence="2">DNA-directed DNA polymerase</fullName>
        <ecNumber evidence="2">2.7.7.7</ecNumber>
    </recommendedName>
</protein>
<evidence type="ECO:0000256" key="10">
    <source>
        <dbReference type="ARBA" id="ARBA00022932"/>
    </source>
</evidence>
<dbReference type="NCBIfam" id="NF004397">
    <property type="entry name" value="PRK05755.1"/>
    <property type="match status" value="1"/>
</dbReference>
<evidence type="ECO:0000256" key="7">
    <source>
        <dbReference type="ARBA" id="ARBA00022763"/>
    </source>
</evidence>
<dbReference type="SMART" id="SM00482">
    <property type="entry name" value="POLAc"/>
    <property type="match status" value="1"/>
</dbReference>
<evidence type="ECO:0000259" key="14">
    <source>
        <dbReference type="SMART" id="SM00482"/>
    </source>
</evidence>
<evidence type="ECO:0000256" key="13">
    <source>
        <dbReference type="ARBA" id="ARBA00049244"/>
    </source>
</evidence>
<dbReference type="InterPro" id="IPR019760">
    <property type="entry name" value="DNA-dir_DNA_pol_A_CS"/>
</dbReference>
<dbReference type="CDD" id="cd08637">
    <property type="entry name" value="DNA_pol_A_pol_I_C"/>
    <property type="match status" value="1"/>
</dbReference>
<evidence type="ECO:0000256" key="11">
    <source>
        <dbReference type="ARBA" id="ARBA00023125"/>
    </source>
</evidence>
<dbReference type="GO" id="GO:0008408">
    <property type="term" value="F:3'-5' exonuclease activity"/>
    <property type="evidence" value="ECO:0007669"/>
    <property type="project" value="InterPro"/>
</dbReference>
<dbReference type="InterPro" id="IPR001098">
    <property type="entry name" value="DNA-dir_DNA_pol_A_palm_dom"/>
</dbReference>
<dbReference type="InterPro" id="IPR036397">
    <property type="entry name" value="RNaseH_sf"/>
</dbReference>
<dbReference type="GO" id="GO:0006302">
    <property type="term" value="P:double-strand break repair"/>
    <property type="evidence" value="ECO:0007669"/>
    <property type="project" value="TreeGrafter"/>
</dbReference>
<keyword evidence="4" id="KW-0548">Nucleotidyltransferase</keyword>
<keyword evidence="3" id="KW-0808">Transferase</keyword>
<reference evidence="15" key="1">
    <citation type="journal article" date="2015" name="Nature">
        <title>Complex archaea that bridge the gap between prokaryotes and eukaryotes.</title>
        <authorList>
            <person name="Spang A."/>
            <person name="Saw J.H."/>
            <person name="Jorgensen S.L."/>
            <person name="Zaremba-Niedzwiedzka K."/>
            <person name="Martijn J."/>
            <person name="Lind A.E."/>
            <person name="van Eijk R."/>
            <person name="Schleper C."/>
            <person name="Guy L."/>
            <person name="Ettema T.J."/>
        </authorList>
    </citation>
    <scope>NUCLEOTIDE SEQUENCE</scope>
</reference>
<keyword evidence="8" id="KW-0378">Hydrolase</keyword>
<keyword evidence="9" id="KW-0269">Exonuclease</keyword>
<comment type="similarity">
    <text evidence="1">Belongs to the DNA polymerase type-A family.</text>
</comment>